<feature type="non-terminal residue" evidence="1">
    <location>
        <position position="164"/>
    </location>
</feature>
<protein>
    <submittedName>
        <fullName evidence="1">Uncharacterized protein</fullName>
    </submittedName>
</protein>
<reference evidence="1" key="1">
    <citation type="journal article" date="2020" name="Stud. Mycol.">
        <title>101 Dothideomycetes genomes: a test case for predicting lifestyles and emergence of pathogens.</title>
        <authorList>
            <person name="Haridas S."/>
            <person name="Albert R."/>
            <person name="Binder M."/>
            <person name="Bloem J."/>
            <person name="Labutti K."/>
            <person name="Salamov A."/>
            <person name="Andreopoulos B."/>
            <person name="Baker S."/>
            <person name="Barry K."/>
            <person name="Bills G."/>
            <person name="Bluhm B."/>
            <person name="Cannon C."/>
            <person name="Castanera R."/>
            <person name="Culley D."/>
            <person name="Daum C."/>
            <person name="Ezra D."/>
            <person name="Gonzalez J."/>
            <person name="Henrissat B."/>
            <person name="Kuo A."/>
            <person name="Liang C."/>
            <person name="Lipzen A."/>
            <person name="Lutzoni F."/>
            <person name="Magnuson J."/>
            <person name="Mondo S."/>
            <person name="Nolan M."/>
            <person name="Ohm R."/>
            <person name="Pangilinan J."/>
            <person name="Park H.-J."/>
            <person name="Ramirez L."/>
            <person name="Alfaro M."/>
            <person name="Sun H."/>
            <person name="Tritt A."/>
            <person name="Yoshinaga Y."/>
            <person name="Zwiers L.-H."/>
            <person name="Turgeon B."/>
            <person name="Goodwin S."/>
            <person name="Spatafora J."/>
            <person name="Crous P."/>
            <person name="Grigoriev I."/>
        </authorList>
    </citation>
    <scope>NUCLEOTIDE SEQUENCE</scope>
    <source>
        <strain evidence="1">Tuck. ex Michener</strain>
    </source>
</reference>
<proteinExistence type="predicted"/>
<accession>A0A6A6HF68</accession>
<name>A0A6A6HF68_VIRVR</name>
<organism evidence="1 2">
    <name type="scientific">Viridothelium virens</name>
    <name type="common">Speckled blister lichen</name>
    <name type="synonym">Trypethelium virens</name>
    <dbReference type="NCBI Taxonomy" id="1048519"/>
    <lineage>
        <taxon>Eukaryota</taxon>
        <taxon>Fungi</taxon>
        <taxon>Dikarya</taxon>
        <taxon>Ascomycota</taxon>
        <taxon>Pezizomycotina</taxon>
        <taxon>Dothideomycetes</taxon>
        <taxon>Dothideomycetes incertae sedis</taxon>
        <taxon>Trypetheliales</taxon>
        <taxon>Trypetheliaceae</taxon>
        <taxon>Viridothelium</taxon>
    </lineage>
</organism>
<gene>
    <name evidence="1" type="ORF">EV356DRAFT_498095</name>
</gene>
<dbReference type="EMBL" id="ML991784">
    <property type="protein sequence ID" value="KAF2236571.1"/>
    <property type="molecule type" value="Genomic_DNA"/>
</dbReference>
<dbReference type="AlphaFoldDB" id="A0A6A6HF68"/>
<evidence type="ECO:0000313" key="2">
    <source>
        <dbReference type="Proteomes" id="UP000800092"/>
    </source>
</evidence>
<sequence>MALRSKASAPSFRSLGRLAGHYLASRQTKFRNSSRTISVSHYHLAASFLDSLQLQSSFIQADHVFDSLMKLCYKRLSLQALRQREKDSAKDGLSAALASYLSSNRLLCYPAKIAMRLIDAWWSHHQRRIWDQNLGQNIPDSDYYHHIDGIGTSGSSLSGVSSLL</sequence>
<evidence type="ECO:0000313" key="1">
    <source>
        <dbReference type="EMBL" id="KAF2236571.1"/>
    </source>
</evidence>
<dbReference type="Proteomes" id="UP000800092">
    <property type="component" value="Unassembled WGS sequence"/>
</dbReference>
<keyword evidence="2" id="KW-1185">Reference proteome</keyword>